<dbReference type="SUPFAM" id="SSF47384">
    <property type="entry name" value="Homodimeric domain of signal transducing histidine kinase"/>
    <property type="match status" value="1"/>
</dbReference>
<keyword evidence="9 22" id="KW-0418">Kinase</keyword>
<keyword evidence="18" id="KW-0175">Coiled coil</keyword>
<dbReference type="RefSeq" id="WP_207688713.1">
    <property type="nucleotide sequence ID" value="NZ_CP061799.1"/>
</dbReference>
<keyword evidence="23" id="KW-1185">Reference proteome</keyword>
<dbReference type="InterPro" id="IPR035965">
    <property type="entry name" value="PAS-like_dom_sf"/>
</dbReference>
<dbReference type="InterPro" id="IPR003018">
    <property type="entry name" value="GAF"/>
</dbReference>
<evidence type="ECO:0000256" key="12">
    <source>
        <dbReference type="ARBA" id="ARBA00023012"/>
    </source>
</evidence>
<dbReference type="CDD" id="cd16922">
    <property type="entry name" value="HATPase_EvgS-ArcB-TorS-like"/>
    <property type="match status" value="1"/>
</dbReference>
<evidence type="ECO:0000313" key="22">
    <source>
        <dbReference type="EMBL" id="QTA82833.1"/>
    </source>
</evidence>
<evidence type="ECO:0000259" key="20">
    <source>
        <dbReference type="PROSITE" id="PS50110"/>
    </source>
</evidence>
<feature type="modified residue" description="4-aspartylphosphate" evidence="17">
    <location>
        <position position="773"/>
    </location>
</feature>
<dbReference type="SMART" id="SM00448">
    <property type="entry name" value="REC"/>
    <property type="match status" value="3"/>
</dbReference>
<dbReference type="GO" id="GO:0000155">
    <property type="term" value="F:phosphorelay sensor kinase activity"/>
    <property type="evidence" value="ECO:0007669"/>
    <property type="project" value="InterPro"/>
</dbReference>
<feature type="coiled-coil region" evidence="18">
    <location>
        <begin position="452"/>
        <end position="479"/>
    </location>
</feature>
<feature type="domain" description="HPt" evidence="21">
    <location>
        <begin position="1051"/>
        <end position="1151"/>
    </location>
</feature>
<dbReference type="Gene3D" id="1.10.287.130">
    <property type="match status" value="1"/>
</dbReference>
<dbReference type="FunFam" id="1.10.287.130:FF:000002">
    <property type="entry name" value="Two-component osmosensing histidine kinase"/>
    <property type="match status" value="1"/>
</dbReference>
<feature type="modified residue" description="4-aspartylphosphate" evidence="17">
    <location>
        <position position="59"/>
    </location>
</feature>
<accession>A0A975BCM7</accession>
<evidence type="ECO:0000256" key="6">
    <source>
        <dbReference type="ARBA" id="ARBA00022679"/>
    </source>
</evidence>
<name>A0A975BCM7_9BACT</name>
<dbReference type="InterPro" id="IPR003594">
    <property type="entry name" value="HATPase_dom"/>
</dbReference>
<dbReference type="InterPro" id="IPR036641">
    <property type="entry name" value="HPT_dom_sf"/>
</dbReference>
<dbReference type="SUPFAM" id="SSF55874">
    <property type="entry name" value="ATPase domain of HSP90 chaperone/DNA topoisomerase II/histidine kinase"/>
    <property type="match status" value="1"/>
</dbReference>
<dbReference type="Gene3D" id="3.30.565.10">
    <property type="entry name" value="Histidine kinase-like ATPase, C-terminal domain"/>
    <property type="match status" value="1"/>
</dbReference>
<dbReference type="SUPFAM" id="SSF55781">
    <property type="entry name" value="GAF domain-like"/>
    <property type="match status" value="1"/>
</dbReference>
<evidence type="ECO:0000256" key="18">
    <source>
        <dbReference type="SAM" id="Coils"/>
    </source>
</evidence>
<gene>
    <name evidence="22" type="ORF">dnl_52180</name>
</gene>
<dbReference type="Gene3D" id="3.30.450.20">
    <property type="entry name" value="PAS domain"/>
    <property type="match status" value="1"/>
</dbReference>
<dbReference type="SUPFAM" id="SSF47226">
    <property type="entry name" value="Histidine-containing phosphotransfer domain, HPT domain"/>
    <property type="match status" value="1"/>
</dbReference>
<dbReference type="Proteomes" id="UP000663720">
    <property type="component" value="Chromosome"/>
</dbReference>
<dbReference type="PANTHER" id="PTHR45339:SF1">
    <property type="entry name" value="HYBRID SIGNAL TRANSDUCTION HISTIDINE KINASE J"/>
    <property type="match status" value="1"/>
</dbReference>
<dbReference type="Gene3D" id="3.40.50.2300">
    <property type="match status" value="3"/>
</dbReference>
<evidence type="ECO:0000256" key="9">
    <source>
        <dbReference type="ARBA" id="ARBA00022777"/>
    </source>
</evidence>
<dbReference type="SMART" id="SM00388">
    <property type="entry name" value="HisKA"/>
    <property type="match status" value="1"/>
</dbReference>
<dbReference type="CDD" id="cd19920">
    <property type="entry name" value="REC_PA4781-like"/>
    <property type="match status" value="1"/>
</dbReference>
<evidence type="ECO:0000256" key="1">
    <source>
        <dbReference type="ARBA" id="ARBA00000085"/>
    </source>
</evidence>
<comment type="subcellular location">
    <subcellularLocation>
        <location evidence="2">Cell membrane</location>
        <topology evidence="2">Multi-pass membrane protein</topology>
    </subcellularLocation>
</comment>
<dbReference type="SUPFAM" id="SSF52172">
    <property type="entry name" value="CheY-like"/>
    <property type="match status" value="3"/>
</dbReference>
<dbReference type="SUPFAM" id="SSF55785">
    <property type="entry name" value="PYP-like sensor domain (PAS domain)"/>
    <property type="match status" value="1"/>
</dbReference>
<evidence type="ECO:0000256" key="4">
    <source>
        <dbReference type="ARBA" id="ARBA00022475"/>
    </source>
</evidence>
<dbReference type="Gene3D" id="1.20.120.160">
    <property type="entry name" value="HPT domain"/>
    <property type="match status" value="1"/>
</dbReference>
<feature type="modified residue" description="Phosphohistidine" evidence="16">
    <location>
        <position position="1090"/>
    </location>
</feature>
<evidence type="ECO:0000256" key="3">
    <source>
        <dbReference type="ARBA" id="ARBA00012438"/>
    </source>
</evidence>
<dbReference type="SMART" id="SM00387">
    <property type="entry name" value="HATPase_c"/>
    <property type="match status" value="1"/>
</dbReference>
<comment type="subunit">
    <text evidence="14">At low DSF concentrations, interacts with RpfF.</text>
</comment>
<evidence type="ECO:0000256" key="8">
    <source>
        <dbReference type="ARBA" id="ARBA00022741"/>
    </source>
</evidence>
<keyword evidence="8" id="KW-0547">Nucleotide-binding</keyword>
<sequence>MLQNDAGKGSILIVDDNPENLKILTLLLTKEGYRLRAALNGKLALKSVRKNQPDMILLDIMMPDIDGYEVCSQLKADPATCDIPIIFVSALTDTDDKVKGFSSGGIDYIAKPYKPDEVLARIEIHMAMRNMQKKLQKKNLRLQQEIKERKKAEENFRQSSERLKSIVSVLPDKVFLLDENGKYIEIIASDELLLYDNSEKLKGKFISDILPAKTADYILDNIKKTILTQTIQVVEYPLKTQKGMCWFEGRMNKFGMKINNKNCVVMAARDITLRKKRDDADCKINQELKARITELSTLNRITRTAGMTHDLKNVLEFVSGEIGMLMDVRSASIALFNEKKQEFKIIAHYSSFRKKTIQTEFIMPQTPELEKLLQTGKSIIMPGSQIHDLPKSLRRLITARRIQSAMVVPLQVPDRIIGIILLSTDRKDRIFNNDEIKLVETIAGQIAGAVENVHLLDKAREARNEAEAANKAKSSFLANMSHEIRTPMNAIIGLAHLALQTNLTPKQYDYLSKIKFSSHSLLGIINDILDFSKIEAGKMELEHINFCLDNVLDNIANLFCIKSGEKNIELLFPVGKDVPRFLIGDSLRLGQILINLVSNAVKFTESGEIIVRTSLKEKDSRQVKLLFSIKDTGIGISSDKLSSLFNAFIQEDGSVTRQFGGTGLGLAICRQLVEMMKGNIWAASQKGKGSTFYFTAVFGIQEKQKNARFLPPANIQGIKVLVVDDSNTSLEVLVNLLSSFSFQIETAKSGQKAIEMIQAAFEAGNPFELVIMDWKMPGMDGIETAGYIKNKLGLKKIPEIIMMSAHGREEIIKQAEHMGLNTFLIKPLNASILFDTIIDLFSGHDTRSMLFEDKTRKNHENNMDYSSLQYIKNSSILVVEDNRINQQVAKELLESAGMSVTIVSNGQEAFEIVQKSFFDLIFMDLQMPEMDGYEAASKIRQWESGKRNTLIFNEKHQHPIPIIAMTAHAMTGERERCLDAGMDDYLSKPIDPEKLNSALLGWIKPKNLSNTVNKQNNDKIPAENIARENSCLTKDLPGINMVSGLKRVAGNFKLYKKLLSEFCEDYSNTADQLAAAIKDQDFKTARQILHTIKGTAGNMGAADLYNCADKFESALHNKNTQNLELLNNKFKTSLNQVLLSIKCLTSFSSSQSFDQPHNSGGLYISKDMIVKIKPLVSNLENLLRAGDAEAAEIIETLEQYLSNSKFKNNLAEIQKHLDNYDFDDALQALKTMEAALNEFNI</sequence>
<dbReference type="InterPro" id="IPR005467">
    <property type="entry name" value="His_kinase_dom"/>
</dbReference>
<evidence type="ECO:0000256" key="10">
    <source>
        <dbReference type="ARBA" id="ARBA00022840"/>
    </source>
</evidence>
<keyword evidence="6" id="KW-0808">Transferase</keyword>
<evidence type="ECO:0000256" key="11">
    <source>
        <dbReference type="ARBA" id="ARBA00022989"/>
    </source>
</evidence>
<evidence type="ECO:0000256" key="17">
    <source>
        <dbReference type="PROSITE-ProRule" id="PRU00169"/>
    </source>
</evidence>
<evidence type="ECO:0000256" key="7">
    <source>
        <dbReference type="ARBA" id="ARBA00022692"/>
    </source>
</evidence>
<evidence type="ECO:0000256" key="15">
    <source>
        <dbReference type="ARBA" id="ARBA00068150"/>
    </source>
</evidence>
<keyword evidence="10" id="KW-0067">ATP-binding</keyword>
<feature type="domain" description="Histidine kinase" evidence="19">
    <location>
        <begin position="479"/>
        <end position="700"/>
    </location>
</feature>
<dbReference type="PANTHER" id="PTHR45339">
    <property type="entry name" value="HYBRID SIGNAL TRANSDUCTION HISTIDINE KINASE J"/>
    <property type="match status" value="1"/>
</dbReference>
<dbReference type="CDD" id="cd17546">
    <property type="entry name" value="REC_hyHK_CKI1_RcsC-like"/>
    <property type="match status" value="2"/>
</dbReference>
<organism evidence="22 23">
    <name type="scientific">Desulfonema limicola</name>
    <dbReference type="NCBI Taxonomy" id="45656"/>
    <lineage>
        <taxon>Bacteria</taxon>
        <taxon>Pseudomonadati</taxon>
        <taxon>Thermodesulfobacteriota</taxon>
        <taxon>Desulfobacteria</taxon>
        <taxon>Desulfobacterales</taxon>
        <taxon>Desulfococcaceae</taxon>
        <taxon>Desulfonema</taxon>
    </lineage>
</organism>
<dbReference type="InterPro" id="IPR029016">
    <property type="entry name" value="GAF-like_dom_sf"/>
</dbReference>
<feature type="domain" description="Response regulatory" evidence="20">
    <location>
        <begin position="719"/>
        <end position="841"/>
    </location>
</feature>
<dbReference type="EC" id="2.7.13.3" evidence="3"/>
<feature type="coiled-coil region" evidence="18">
    <location>
        <begin position="128"/>
        <end position="162"/>
    </location>
</feature>
<dbReference type="InterPro" id="IPR011006">
    <property type="entry name" value="CheY-like_superfamily"/>
</dbReference>
<dbReference type="PROSITE" id="PS50894">
    <property type="entry name" value="HPT"/>
    <property type="match status" value="1"/>
</dbReference>
<dbReference type="PRINTS" id="PR00344">
    <property type="entry name" value="BCTRLSENSOR"/>
</dbReference>
<evidence type="ECO:0000259" key="19">
    <source>
        <dbReference type="PROSITE" id="PS50109"/>
    </source>
</evidence>
<dbReference type="InterPro" id="IPR036097">
    <property type="entry name" value="HisK_dim/P_sf"/>
</dbReference>
<evidence type="ECO:0000256" key="2">
    <source>
        <dbReference type="ARBA" id="ARBA00004651"/>
    </source>
</evidence>
<dbReference type="Pfam" id="PF13492">
    <property type="entry name" value="GAF_3"/>
    <property type="match status" value="1"/>
</dbReference>
<dbReference type="CDD" id="cd00088">
    <property type="entry name" value="HPT"/>
    <property type="match status" value="1"/>
</dbReference>
<dbReference type="Pfam" id="PF01627">
    <property type="entry name" value="Hpt"/>
    <property type="match status" value="1"/>
</dbReference>
<dbReference type="GO" id="GO:0005886">
    <property type="term" value="C:plasma membrane"/>
    <property type="evidence" value="ECO:0007669"/>
    <property type="project" value="UniProtKB-SubCell"/>
</dbReference>
<evidence type="ECO:0000313" key="23">
    <source>
        <dbReference type="Proteomes" id="UP000663720"/>
    </source>
</evidence>
<dbReference type="PROSITE" id="PS50110">
    <property type="entry name" value="RESPONSE_REGULATORY"/>
    <property type="match status" value="3"/>
</dbReference>
<dbReference type="PROSITE" id="PS50109">
    <property type="entry name" value="HIS_KIN"/>
    <property type="match status" value="1"/>
</dbReference>
<keyword evidence="5 17" id="KW-0597">Phosphoprotein</keyword>
<evidence type="ECO:0000256" key="5">
    <source>
        <dbReference type="ARBA" id="ARBA00022553"/>
    </source>
</evidence>
<dbReference type="Pfam" id="PF00512">
    <property type="entry name" value="HisKA"/>
    <property type="match status" value="1"/>
</dbReference>
<dbReference type="InterPro" id="IPR003661">
    <property type="entry name" value="HisK_dim/P_dom"/>
</dbReference>
<comment type="catalytic activity">
    <reaction evidence="1">
        <text>ATP + protein L-histidine = ADP + protein N-phospho-L-histidine.</text>
        <dbReference type="EC" id="2.7.13.3"/>
    </reaction>
</comment>
<dbReference type="CDD" id="cd00082">
    <property type="entry name" value="HisKA"/>
    <property type="match status" value="1"/>
</dbReference>
<feature type="domain" description="Response regulatory" evidence="20">
    <location>
        <begin position="875"/>
        <end position="1003"/>
    </location>
</feature>
<keyword evidence="7" id="KW-0812">Transmembrane</keyword>
<dbReference type="FunFam" id="3.30.565.10:FF:000010">
    <property type="entry name" value="Sensor histidine kinase RcsC"/>
    <property type="match status" value="1"/>
</dbReference>
<keyword evidence="13" id="KW-0472">Membrane</keyword>
<dbReference type="InterPro" id="IPR036890">
    <property type="entry name" value="HATPase_C_sf"/>
</dbReference>
<keyword evidence="4" id="KW-1003">Cell membrane</keyword>
<dbReference type="Gene3D" id="3.30.450.40">
    <property type="match status" value="1"/>
</dbReference>
<evidence type="ECO:0000256" key="13">
    <source>
        <dbReference type="ARBA" id="ARBA00023136"/>
    </source>
</evidence>
<feature type="domain" description="Response regulatory" evidence="20">
    <location>
        <begin position="10"/>
        <end position="126"/>
    </location>
</feature>
<dbReference type="InterPro" id="IPR008207">
    <property type="entry name" value="Sig_transdc_His_kin_Hpt_dom"/>
</dbReference>
<evidence type="ECO:0000256" key="16">
    <source>
        <dbReference type="PROSITE-ProRule" id="PRU00110"/>
    </source>
</evidence>
<dbReference type="GO" id="GO:0005524">
    <property type="term" value="F:ATP binding"/>
    <property type="evidence" value="ECO:0007669"/>
    <property type="project" value="UniProtKB-KW"/>
</dbReference>
<proteinExistence type="predicted"/>
<dbReference type="SMART" id="SM00065">
    <property type="entry name" value="GAF"/>
    <property type="match status" value="1"/>
</dbReference>
<dbReference type="Pfam" id="PF02518">
    <property type="entry name" value="HATPase_c"/>
    <property type="match status" value="1"/>
</dbReference>
<dbReference type="KEGG" id="dli:dnl_52180"/>
<protein>
    <recommendedName>
        <fullName evidence="15">Sensory/regulatory protein RpfC</fullName>
        <ecNumber evidence="3">2.7.13.3</ecNumber>
    </recommendedName>
</protein>
<dbReference type="InterPro" id="IPR001789">
    <property type="entry name" value="Sig_transdc_resp-reg_receiver"/>
</dbReference>
<dbReference type="Pfam" id="PF00072">
    <property type="entry name" value="Response_reg"/>
    <property type="match status" value="3"/>
</dbReference>
<dbReference type="AlphaFoldDB" id="A0A975BCM7"/>
<reference evidence="22" key="1">
    <citation type="journal article" date="2021" name="Microb. Physiol.">
        <title>Proteogenomic Insights into the Physiology of Marine, Sulfate-Reducing, Filamentous Desulfonema limicola and Desulfonema magnum.</title>
        <authorList>
            <person name="Schnaars V."/>
            <person name="Wohlbrand L."/>
            <person name="Scheve S."/>
            <person name="Hinrichs C."/>
            <person name="Reinhardt R."/>
            <person name="Rabus R."/>
        </authorList>
    </citation>
    <scope>NUCLEOTIDE SEQUENCE</scope>
    <source>
        <strain evidence="22">5ac10</strain>
    </source>
</reference>
<evidence type="ECO:0000256" key="14">
    <source>
        <dbReference type="ARBA" id="ARBA00064003"/>
    </source>
</evidence>
<evidence type="ECO:0000259" key="21">
    <source>
        <dbReference type="PROSITE" id="PS50894"/>
    </source>
</evidence>
<dbReference type="EMBL" id="CP061799">
    <property type="protein sequence ID" value="QTA82833.1"/>
    <property type="molecule type" value="Genomic_DNA"/>
</dbReference>
<keyword evidence="12" id="KW-0902">Two-component regulatory system</keyword>
<feature type="modified residue" description="4-aspartylphosphate" evidence="17">
    <location>
        <position position="924"/>
    </location>
</feature>
<dbReference type="InterPro" id="IPR004358">
    <property type="entry name" value="Sig_transdc_His_kin-like_C"/>
</dbReference>
<keyword evidence="11" id="KW-1133">Transmembrane helix</keyword>